<dbReference type="EnsemblMetazoa" id="CLYHEMT009908.1">
    <property type="protein sequence ID" value="CLYHEMP009908.1"/>
    <property type="gene ID" value="CLYHEMG009908"/>
</dbReference>
<evidence type="ECO:0000256" key="1">
    <source>
        <dbReference type="SAM" id="MobiDB-lite"/>
    </source>
</evidence>
<reference evidence="2" key="1">
    <citation type="submission" date="2021-01" db="UniProtKB">
        <authorList>
            <consortium name="EnsemblMetazoa"/>
        </authorList>
    </citation>
    <scope>IDENTIFICATION</scope>
</reference>
<evidence type="ECO:0000313" key="2">
    <source>
        <dbReference type="EnsemblMetazoa" id="CLYHEMP009908.1"/>
    </source>
</evidence>
<dbReference type="GeneID" id="136802068"/>
<name>A0A7M5WSE3_9CNID</name>
<dbReference type="InterPro" id="IPR011011">
    <property type="entry name" value="Znf_FYVE_PHD"/>
</dbReference>
<dbReference type="AlphaFoldDB" id="A0A7M5WSE3"/>
<dbReference type="SUPFAM" id="SSF57903">
    <property type="entry name" value="FYVE/PHD zinc finger"/>
    <property type="match status" value="1"/>
</dbReference>
<dbReference type="Proteomes" id="UP000594262">
    <property type="component" value="Unplaced"/>
</dbReference>
<keyword evidence="3" id="KW-1185">Reference proteome</keyword>
<feature type="region of interest" description="Disordered" evidence="1">
    <location>
        <begin position="1"/>
        <end position="21"/>
    </location>
</feature>
<protein>
    <submittedName>
        <fullName evidence="2">Uncharacterized protein</fullName>
    </submittedName>
</protein>
<organism evidence="2 3">
    <name type="scientific">Clytia hemisphaerica</name>
    <dbReference type="NCBI Taxonomy" id="252671"/>
    <lineage>
        <taxon>Eukaryota</taxon>
        <taxon>Metazoa</taxon>
        <taxon>Cnidaria</taxon>
        <taxon>Hydrozoa</taxon>
        <taxon>Hydroidolina</taxon>
        <taxon>Leptothecata</taxon>
        <taxon>Obeliida</taxon>
        <taxon>Clytiidae</taxon>
        <taxon>Clytia</taxon>
    </lineage>
</organism>
<sequence>MSNKRRGSNGSNWNKNVRFIDRKKDRNRRNKDYLKQTKKKINDWGVYCKATVGFLHIYEETLHYFGNNPLMSNFLNDQRVKEILKEYCEFTDEMEEKKPANTFNASSEKRKDCTDVDFPKKAKLTEEEKTNDTVLSENFEREIVCCTKFCLKPKSSSEVYICSKCKYPYHRRCVEPIPEVPYSCGCHRIAALNIEFERLLSWTENPNEFKRKFMRYWNKSFQNVVLQLNEGCCKKSTSSISHLFRPDIIAILENLIKEMLPMAEPELIRSFILPEMIVRTISQECKCAVLSVRKVLLERVLENNYNASI</sequence>
<dbReference type="RefSeq" id="XP_066914887.1">
    <property type="nucleotide sequence ID" value="XM_067058786.1"/>
</dbReference>
<accession>A0A7M5WSE3</accession>
<proteinExistence type="predicted"/>
<evidence type="ECO:0000313" key="3">
    <source>
        <dbReference type="Proteomes" id="UP000594262"/>
    </source>
</evidence>